<evidence type="ECO:0000256" key="1">
    <source>
        <dbReference type="SAM" id="MobiDB-lite"/>
    </source>
</evidence>
<accession>A0A9P6NLH2</accession>
<dbReference type="AlphaFoldDB" id="A0A9P6NLH2"/>
<evidence type="ECO:0000313" key="4">
    <source>
        <dbReference type="Proteomes" id="UP000886653"/>
    </source>
</evidence>
<gene>
    <name evidence="3" type="ORF">CROQUDRAFT_671291</name>
</gene>
<proteinExistence type="predicted"/>
<sequence length="363" mass="42392">MFGTQRSYWPVLYFILNFLHRLWPIQCIDSAGRFVALGSASKFASHSPESPSGVSMMKEDGLEGDIAKERYALVVRAVKGWRKDVPVKLEPNVDNRVRAHRAIWAHNYLPKKNMKKPSEKPSEKSSKKPSEKPYNKPMSRLRYNTKAKGDIIDTQDQKAALILKTDDTKEDVAPNPQIDEEDILASELIEKLQKAYPQRASGLSHYKEDPVYTFDTLPILWEFILSKKEIDLDYRLHALELVMLKISPYEETLRDRLRNFQKITNEDILSAYECTYFRIVFWKIFETTAHEELYSYATEAYDILSNTLHLFWSRHLQTLIVAAENEQPEFWIKDYYTSALRSGTVRSHHSEYSLQTWKARRTS</sequence>
<keyword evidence="4" id="KW-1185">Reference proteome</keyword>
<reference evidence="3" key="1">
    <citation type="submission" date="2013-11" db="EMBL/GenBank/DDBJ databases">
        <title>Genome sequence of the fusiform rust pathogen reveals effectors for host alternation and coevolution with pine.</title>
        <authorList>
            <consortium name="DOE Joint Genome Institute"/>
            <person name="Smith K."/>
            <person name="Pendleton A."/>
            <person name="Kubisiak T."/>
            <person name="Anderson C."/>
            <person name="Salamov A."/>
            <person name="Aerts A."/>
            <person name="Riley R."/>
            <person name="Clum A."/>
            <person name="Lindquist E."/>
            <person name="Ence D."/>
            <person name="Campbell M."/>
            <person name="Kronenberg Z."/>
            <person name="Feau N."/>
            <person name="Dhillon B."/>
            <person name="Hamelin R."/>
            <person name="Burleigh J."/>
            <person name="Smith J."/>
            <person name="Yandell M."/>
            <person name="Nelson C."/>
            <person name="Grigoriev I."/>
            <person name="Davis J."/>
        </authorList>
    </citation>
    <scope>NUCLEOTIDE SEQUENCE</scope>
    <source>
        <strain evidence="3">G11</strain>
    </source>
</reference>
<dbReference type="Proteomes" id="UP000886653">
    <property type="component" value="Unassembled WGS sequence"/>
</dbReference>
<feature type="chain" id="PRO_5040119030" evidence="2">
    <location>
        <begin position="28"/>
        <end position="363"/>
    </location>
</feature>
<organism evidence="3 4">
    <name type="scientific">Cronartium quercuum f. sp. fusiforme G11</name>
    <dbReference type="NCBI Taxonomy" id="708437"/>
    <lineage>
        <taxon>Eukaryota</taxon>
        <taxon>Fungi</taxon>
        <taxon>Dikarya</taxon>
        <taxon>Basidiomycota</taxon>
        <taxon>Pucciniomycotina</taxon>
        <taxon>Pucciniomycetes</taxon>
        <taxon>Pucciniales</taxon>
        <taxon>Coleosporiaceae</taxon>
        <taxon>Cronartium</taxon>
    </lineage>
</organism>
<comment type="caution">
    <text evidence="3">The sequence shown here is derived from an EMBL/GenBank/DDBJ whole genome shotgun (WGS) entry which is preliminary data.</text>
</comment>
<name>A0A9P6NLH2_9BASI</name>
<protein>
    <submittedName>
        <fullName evidence="3">Uncharacterized protein</fullName>
    </submittedName>
</protein>
<evidence type="ECO:0000256" key="2">
    <source>
        <dbReference type="SAM" id="SignalP"/>
    </source>
</evidence>
<dbReference type="EMBL" id="MU167264">
    <property type="protein sequence ID" value="KAG0146193.1"/>
    <property type="molecule type" value="Genomic_DNA"/>
</dbReference>
<feature type="signal peptide" evidence="2">
    <location>
        <begin position="1"/>
        <end position="27"/>
    </location>
</feature>
<feature type="compositionally biased region" description="Basic and acidic residues" evidence="1">
    <location>
        <begin position="116"/>
        <end position="134"/>
    </location>
</feature>
<feature type="region of interest" description="Disordered" evidence="1">
    <location>
        <begin position="110"/>
        <end position="139"/>
    </location>
</feature>
<keyword evidence="2" id="KW-0732">Signal</keyword>
<evidence type="ECO:0000313" key="3">
    <source>
        <dbReference type="EMBL" id="KAG0146193.1"/>
    </source>
</evidence>